<protein>
    <recommendedName>
        <fullName evidence="1">TIR domain-containing protein</fullName>
    </recommendedName>
</protein>
<dbReference type="SUPFAM" id="SSF52200">
    <property type="entry name" value="Toll/Interleukin receptor TIR domain"/>
    <property type="match status" value="1"/>
</dbReference>
<dbReference type="GO" id="GO:0007165">
    <property type="term" value="P:signal transduction"/>
    <property type="evidence" value="ECO:0007669"/>
    <property type="project" value="InterPro"/>
</dbReference>
<comment type="caution">
    <text evidence="2">The sequence shown here is derived from an EMBL/GenBank/DDBJ whole genome shotgun (WGS) entry which is preliminary data.</text>
</comment>
<dbReference type="Gene3D" id="3.40.50.10140">
    <property type="entry name" value="Toll/interleukin-1 receptor homology (TIR) domain"/>
    <property type="match status" value="1"/>
</dbReference>
<gene>
    <name evidence="2" type="ORF">S01H4_18487</name>
</gene>
<sequence>MKSYRIFIAHTSENQEYARYICSSLSNIVEFEPYLAQDYPIYGENFKYRIQNAIEKCNVFIVCFSESALPNQWVNQELGYACARNRIVMQRISNMKLIKRIKSALLSPTDIPIYVENGANYILLDNERKGYPPDYLIGLLNSSTLNYYFKLFSSSNNVQPSELKRLPIKIPNKKNENIRKSIVKSVRGIRKLKYDLKICENVLSNPLKLIKEYHSIYNSPIIKFPSSNLKGKIQLNRKDTIVYVTIADYFECENETLAKCVEIIISKITDLSEIQSLTIPKNEDDIKTFVNDYYKAKKNVNLYPSKIKEMEKKLDHNVYKLYNIS</sequence>
<feature type="domain" description="TIR" evidence="1">
    <location>
        <begin position="6"/>
        <end position="93"/>
    </location>
</feature>
<dbReference type="Pfam" id="PF13676">
    <property type="entry name" value="TIR_2"/>
    <property type="match status" value="1"/>
</dbReference>
<evidence type="ECO:0000313" key="2">
    <source>
        <dbReference type="EMBL" id="GAG70259.1"/>
    </source>
</evidence>
<evidence type="ECO:0000259" key="1">
    <source>
        <dbReference type="Pfam" id="PF13676"/>
    </source>
</evidence>
<feature type="non-terminal residue" evidence="2">
    <location>
        <position position="325"/>
    </location>
</feature>
<dbReference type="InterPro" id="IPR035897">
    <property type="entry name" value="Toll_tir_struct_dom_sf"/>
</dbReference>
<reference evidence="2" key="1">
    <citation type="journal article" date="2014" name="Front. Microbiol.">
        <title>High frequency of phylogenetically diverse reductive dehalogenase-homologous genes in deep subseafloor sedimentary metagenomes.</title>
        <authorList>
            <person name="Kawai M."/>
            <person name="Futagami T."/>
            <person name="Toyoda A."/>
            <person name="Takaki Y."/>
            <person name="Nishi S."/>
            <person name="Hori S."/>
            <person name="Arai W."/>
            <person name="Tsubouchi T."/>
            <person name="Morono Y."/>
            <person name="Uchiyama I."/>
            <person name="Ito T."/>
            <person name="Fujiyama A."/>
            <person name="Inagaki F."/>
            <person name="Takami H."/>
        </authorList>
    </citation>
    <scope>NUCLEOTIDE SEQUENCE</scope>
    <source>
        <strain evidence="2">Expedition CK06-06</strain>
    </source>
</reference>
<accession>X0ZLH0</accession>
<dbReference type="AlphaFoldDB" id="X0ZLH0"/>
<organism evidence="2">
    <name type="scientific">marine sediment metagenome</name>
    <dbReference type="NCBI Taxonomy" id="412755"/>
    <lineage>
        <taxon>unclassified sequences</taxon>
        <taxon>metagenomes</taxon>
        <taxon>ecological metagenomes</taxon>
    </lineage>
</organism>
<dbReference type="EMBL" id="BART01008199">
    <property type="protein sequence ID" value="GAG70259.1"/>
    <property type="molecule type" value="Genomic_DNA"/>
</dbReference>
<dbReference type="InterPro" id="IPR000157">
    <property type="entry name" value="TIR_dom"/>
</dbReference>
<proteinExistence type="predicted"/>
<name>X0ZLH0_9ZZZZ</name>